<proteinExistence type="predicted"/>
<feature type="transmembrane region" description="Helical" evidence="2">
    <location>
        <begin position="37"/>
        <end position="59"/>
    </location>
</feature>
<evidence type="ECO:0000259" key="3">
    <source>
        <dbReference type="Pfam" id="PF13462"/>
    </source>
</evidence>
<reference evidence="4" key="1">
    <citation type="submission" date="2020-05" db="EMBL/GenBank/DDBJ databases">
        <authorList>
            <person name="Chiriac C."/>
            <person name="Salcher M."/>
            <person name="Ghai R."/>
            <person name="Kavagutti S V."/>
        </authorList>
    </citation>
    <scope>NUCLEOTIDE SEQUENCE</scope>
</reference>
<keyword evidence="2" id="KW-0472">Membrane</keyword>
<feature type="domain" description="Thioredoxin-like fold" evidence="3">
    <location>
        <begin position="100"/>
        <end position="261"/>
    </location>
</feature>
<dbReference type="CDD" id="cd02972">
    <property type="entry name" value="DsbA_family"/>
    <property type="match status" value="1"/>
</dbReference>
<organism evidence="4">
    <name type="scientific">freshwater metagenome</name>
    <dbReference type="NCBI Taxonomy" id="449393"/>
    <lineage>
        <taxon>unclassified sequences</taxon>
        <taxon>metagenomes</taxon>
        <taxon>ecological metagenomes</taxon>
    </lineage>
</organism>
<dbReference type="AlphaFoldDB" id="A0A6J6CXW8"/>
<feature type="compositionally biased region" description="Basic and acidic residues" evidence="1">
    <location>
        <begin position="9"/>
        <end position="30"/>
    </location>
</feature>
<dbReference type="Pfam" id="PF13462">
    <property type="entry name" value="Thioredoxin_4"/>
    <property type="match status" value="1"/>
</dbReference>
<evidence type="ECO:0000256" key="1">
    <source>
        <dbReference type="SAM" id="MobiDB-lite"/>
    </source>
</evidence>
<keyword evidence="2" id="KW-1133">Transmembrane helix</keyword>
<dbReference type="Gene3D" id="3.40.30.10">
    <property type="entry name" value="Glutaredoxin"/>
    <property type="match status" value="1"/>
</dbReference>
<evidence type="ECO:0000313" key="4">
    <source>
        <dbReference type="EMBL" id="CAB4555996.1"/>
    </source>
</evidence>
<dbReference type="SUPFAM" id="SSF52833">
    <property type="entry name" value="Thioredoxin-like"/>
    <property type="match status" value="1"/>
</dbReference>
<sequence length="283" mass="30540">MTSNTPRPTRSEQREAARAKAKAMREQQKKGDKRNRVLIQIGIVTSVLVASGAIAFAVFSASTQSQAVPVNATFNDGVKVGSGLQVYTPEFTPPETQPNPAEIVVYVDYQCPICAIFELPNSEQLKNWIDSGVATMELHPLSFLDGRGSPNAFSSRAANASLCMADYSPETFFDYNTRLFQSQPSEGAAGPENPDLIAFAQEVGASNIEQLTSCINSKMFGSFVKDATERALSEPIPGTDLKVTGTPAIFVNGQQYTWSTGEELASPARFAQFVQLVTAEPAQ</sequence>
<gene>
    <name evidence="4" type="ORF">UFOPK1581_00478</name>
</gene>
<evidence type="ECO:0000256" key="2">
    <source>
        <dbReference type="SAM" id="Phobius"/>
    </source>
</evidence>
<accession>A0A6J6CXW8</accession>
<dbReference type="InterPro" id="IPR012336">
    <property type="entry name" value="Thioredoxin-like_fold"/>
</dbReference>
<dbReference type="InterPro" id="IPR036249">
    <property type="entry name" value="Thioredoxin-like_sf"/>
</dbReference>
<feature type="region of interest" description="Disordered" evidence="1">
    <location>
        <begin position="1"/>
        <end position="31"/>
    </location>
</feature>
<keyword evidence="2" id="KW-0812">Transmembrane</keyword>
<protein>
    <submittedName>
        <fullName evidence="4">Unannotated protein</fullName>
    </submittedName>
</protein>
<dbReference type="EMBL" id="CAEZTB010000064">
    <property type="protein sequence ID" value="CAB4555996.1"/>
    <property type="molecule type" value="Genomic_DNA"/>
</dbReference>
<name>A0A6J6CXW8_9ZZZZ</name>